<evidence type="ECO:0000256" key="1">
    <source>
        <dbReference type="SAM" id="Phobius"/>
    </source>
</evidence>
<protein>
    <submittedName>
        <fullName evidence="2">Uncharacterized protein</fullName>
    </submittedName>
</protein>
<organism evidence="2 3">
    <name type="scientific">Aestuariibaculum sediminum</name>
    <dbReference type="NCBI Taxonomy" id="2770637"/>
    <lineage>
        <taxon>Bacteria</taxon>
        <taxon>Pseudomonadati</taxon>
        <taxon>Bacteroidota</taxon>
        <taxon>Flavobacteriia</taxon>
        <taxon>Flavobacteriales</taxon>
        <taxon>Flavobacteriaceae</taxon>
    </lineage>
</organism>
<keyword evidence="1" id="KW-0812">Transmembrane</keyword>
<reference evidence="2 3" key="1">
    <citation type="submission" date="2020-09" db="EMBL/GenBank/DDBJ databases">
        <title>TT11 complete genome.</title>
        <authorList>
            <person name="Wu Z."/>
        </authorList>
    </citation>
    <scope>NUCLEOTIDE SEQUENCE [LARGE SCALE GENOMIC DNA]</scope>
    <source>
        <strain evidence="2 3">TT11</strain>
    </source>
</reference>
<gene>
    <name evidence="2" type="ORF">ICJ83_00580</name>
</gene>
<comment type="caution">
    <text evidence="2">The sequence shown here is derived from an EMBL/GenBank/DDBJ whole genome shotgun (WGS) entry which is preliminary data.</text>
</comment>
<dbReference type="RefSeq" id="WP_188228426.1">
    <property type="nucleotide sequence ID" value="NZ_JACVXB010000001.1"/>
</dbReference>
<evidence type="ECO:0000313" key="2">
    <source>
        <dbReference type="EMBL" id="MBD0830615.1"/>
    </source>
</evidence>
<keyword evidence="1" id="KW-0472">Membrane</keyword>
<sequence length="155" mass="18015">MEEQTTMESQFEEFETLTKKRRNLLPWWIKFFSWFFMIFGVFTLICLCIGIFGGSAELSFYGFETYQPISALGLLIVSLALYKAFVGYSLWFEKDNAVMLGKMDAILGIILCTVGMVIIPFFQEGFNLNIRAEIAFLIPFLIRLRKIESRWKSIV</sequence>
<keyword evidence="3" id="KW-1185">Reference proteome</keyword>
<accession>A0A8J6Q6C7</accession>
<dbReference type="AlphaFoldDB" id="A0A8J6Q6C7"/>
<name>A0A8J6Q6C7_9FLAO</name>
<dbReference type="Proteomes" id="UP000600588">
    <property type="component" value="Unassembled WGS sequence"/>
</dbReference>
<keyword evidence="1" id="KW-1133">Transmembrane helix</keyword>
<dbReference type="EMBL" id="JACVXB010000001">
    <property type="protein sequence ID" value="MBD0830615.1"/>
    <property type="molecule type" value="Genomic_DNA"/>
</dbReference>
<feature type="transmembrane region" description="Helical" evidence="1">
    <location>
        <begin position="27"/>
        <end position="52"/>
    </location>
</feature>
<evidence type="ECO:0000313" key="3">
    <source>
        <dbReference type="Proteomes" id="UP000600588"/>
    </source>
</evidence>
<proteinExistence type="predicted"/>
<feature type="transmembrane region" description="Helical" evidence="1">
    <location>
        <begin position="72"/>
        <end position="91"/>
    </location>
</feature>
<feature type="transmembrane region" description="Helical" evidence="1">
    <location>
        <begin position="103"/>
        <end position="122"/>
    </location>
</feature>